<accession>A0A926JQC1</accession>
<evidence type="ECO:0000313" key="1">
    <source>
        <dbReference type="EMBL" id="MBC9795421.1"/>
    </source>
</evidence>
<proteinExistence type="predicted"/>
<dbReference type="Proteomes" id="UP000653730">
    <property type="component" value="Unassembled WGS sequence"/>
</dbReference>
<comment type="caution">
    <text evidence="1">The sequence shown here is derived from an EMBL/GenBank/DDBJ whole genome shotgun (WGS) entry which is preliminary data.</text>
</comment>
<name>A0A926JQC1_9FLAO</name>
<dbReference type="AlphaFoldDB" id="A0A926JQC1"/>
<dbReference type="EMBL" id="JACVDC010000010">
    <property type="protein sequence ID" value="MBC9795421.1"/>
    <property type="molecule type" value="Genomic_DNA"/>
</dbReference>
<gene>
    <name evidence="1" type="ORF">IBL28_05565</name>
</gene>
<evidence type="ECO:0000313" key="2">
    <source>
        <dbReference type="Proteomes" id="UP000653730"/>
    </source>
</evidence>
<dbReference type="RefSeq" id="WP_187964576.1">
    <property type="nucleotide sequence ID" value="NZ_JACVDC010000010.1"/>
</dbReference>
<organism evidence="1 2">
    <name type="scientific">Sinomicrobium weinanense</name>
    <dbReference type="NCBI Taxonomy" id="2842200"/>
    <lineage>
        <taxon>Bacteria</taxon>
        <taxon>Pseudomonadati</taxon>
        <taxon>Bacteroidota</taxon>
        <taxon>Flavobacteriia</taxon>
        <taxon>Flavobacteriales</taxon>
        <taxon>Flavobacteriaceae</taxon>
        <taxon>Sinomicrobium</taxon>
    </lineage>
</organism>
<sequence length="125" mass="14549">MEWKTKVFDKLQERAYKHFNTLKYNAETDDFEMKIYLSGYVDLTCTIADLLNLCIIATEKEATSGELMEDDMNNSINNILRLTLRMLPVSESMFLNETHCAFIYMKEKAEQKRKNGDKNSDADLS</sequence>
<reference evidence="1 2" key="1">
    <citation type="submission" date="2020-09" db="EMBL/GenBank/DDBJ databases">
        <title>Sinomicrobium weinanense sp. nov., a halophilic bacteria isolated from saline-alkali soil.</title>
        <authorList>
            <person name="Wu P."/>
            <person name="Ren H."/>
            <person name="Mei Y."/>
            <person name="Liang Y."/>
            <person name="Chen Z."/>
        </authorList>
    </citation>
    <scope>NUCLEOTIDE SEQUENCE [LARGE SCALE GENOMIC DNA]</scope>
    <source>
        <strain evidence="1 2">FJxs</strain>
    </source>
</reference>
<protein>
    <submittedName>
        <fullName evidence="1">Uncharacterized protein</fullName>
    </submittedName>
</protein>
<keyword evidence="2" id="KW-1185">Reference proteome</keyword>